<dbReference type="AlphaFoldDB" id="A0A152A6D0"/>
<comment type="caution">
    <text evidence="1">The sequence shown here is derived from an EMBL/GenBank/DDBJ whole genome shotgun (WGS) entry which is preliminary data.</text>
</comment>
<evidence type="ECO:0000313" key="1">
    <source>
        <dbReference type="EMBL" id="KYR01661.1"/>
    </source>
</evidence>
<evidence type="ECO:0000313" key="2">
    <source>
        <dbReference type="Proteomes" id="UP000076078"/>
    </source>
</evidence>
<proteinExistence type="predicted"/>
<keyword evidence="2" id="KW-1185">Reference proteome</keyword>
<dbReference type="Proteomes" id="UP000076078">
    <property type="component" value="Unassembled WGS sequence"/>
</dbReference>
<dbReference type="EMBL" id="LODT01000006">
    <property type="protein sequence ID" value="KYR01661.1"/>
    <property type="molecule type" value="Genomic_DNA"/>
</dbReference>
<organism evidence="1 2">
    <name type="scientific">Tieghemostelium lacteum</name>
    <name type="common">Slime mold</name>
    <name type="synonym">Dictyostelium lacteum</name>
    <dbReference type="NCBI Taxonomy" id="361077"/>
    <lineage>
        <taxon>Eukaryota</taxon>
        <taxon>Amoebozoa</taxon>
        <taxon>Evosea</taxon>
        <taxon>Eumycetozoa</taxon>
        <taxon>Dictyostelia</taxon>
        <taxon>Dictyosteliales</taxon>
        <taxon>Raperosteliaceae</taxon>
        <taxon>Tieghemostelium</taxon>
    </lineage>
</organism>
<dbReference type="InParanoid" id="A0A152A6D0"/>
<accession>A0A152A6D0</accession>
<protein>
    <submittedName>
        <fullName evidence="1">Uncharacterized protein</fullName>
    </submittedName>
</protein>
<sequence length="1178" mass="139413">MLMSKFLKWFDEYQPNCYNQQHSRVLKVLNAFPDVIMLYRKSIYQKLLESKDSTIIEILFRLPPLNESTLPLSLLLDASKYANVTRNWYNMATSMIMQIYSIDSNINREKIEKDFTTRSDLIREKKFSFQTIREIIQVFLKGEAYSQNNSDKLIFYLCLLTFQNLTRDDILELKDDYLKLIPYIYKYSSSSRINSFSYTGLDRKSRIESNLSIATRYSHRVQSQPNYLYYLIQYYGMDIIEKESVKFYLDWKSKPKDHSEYTTLFTFAQYMIDSQYIRDNLQVLYNYFWLAIESNFGNYNYYLNIWGNYIERFGIVHPKYFDNLRDFLIDKCKIIITNSLHPTLYEFYNSLLSANTQYTISNFKQIVTEYANKPYNFMVYLNQLLMKPTILQAIKTSDNSKQLYNEIKNVGSMSSVDYCYLSEFFMAYKKVYEYSKMIPKFINAINSNKKWLIKDESFFAPILRFYSLIKTKNPNEANQLFEKTIRSFIKVLESGSSTVKLDIIYPYLNDINEISYLFKQIKQILNDSDQYIEIFKHFIELDQIDQKYIQENLDAALEMGFKFNNQIIRTLKIIEGLSRYTNLDSQILKSTNQFLKVMNINEQRNFTMVYNLLSSLLDISSGYEGFVDSLFSIYFCTNNISQVVDSLNKFDSIHQMVFYKKTSHIDIPQQDIIRIHNQLVRGIINKWNLVDLPLQSNKMILMYFKPLKSLETLLQDNLLKQFKSFDIASKKCILRYIKQNEIRVLEYLNDFNLTGFTFDHNKIEQNINNQTPYVQNLIIQKFVSFITRDKSTKPSDILLLSLVSKLFFKSVCLTFQHYKIKLPQKLPDKYQLSSGMWSFMSLGCYHLNYKDLERFHYQDVEDIFYQISSLTIHTPMMFLVEREMSNLTHLKIEIRFEMSLSCTLQMMNHCFKLQSFQLSISSIPLNSIIITLIDNIIQKLITNNSSTLNQLNFEYPACITPVDLIEPMEAIFEQITNHQITNPTTFKHQISLNFIGRDNNYNFPNLVSIRSLTTSCTHLILENYDGHNNILNQLKPNLFLNLRSIFIHPSNNTQLSLQLAHFIMSPEIELESLTILCYPIINQKLEVLKKPTLQKVKIIFDGEQLLLEHINPIFSVANQNHTIKSIKIYGCNNQHMKSCGRFKKSYQFYKSPCISDVHDHQFNFGDFHPINNYHFIKY</sequence>
<name>A0A152A6D0_TIELA</name>
<reference evidence="1 2" key="1">
    <citation type="submission" date="2015-12" db="EMBL/GenBank/DDBJ databases">
        <title>Dictyostelia acquired genes for synthesis and detection of signals that induce cell-type specialization by lateral gene transfer from prokaryotes.</title>
        <authorList>
            <person name="Gloeckner G."/>
            <person name="Schaap P."/>
        </authorList>
    </citation>
    <scope>NUCLEOTIDE SEQUENCE [LARGE SCALE GENOMIC DNA]</scope>
    <source>
        <strain evidence="1 2">TK</strain>
    </source>
</reference>
<gene>
    <name evidence="1" type="ORF">DLAC_01663</name>
</gene>